<evidence type="ECO:0000259" key="12">
    <source>
        <dbReference type="Pfam" id="PF00487"/>
    </source>
</evidence>
<accession>A0ABR2C5P7</accession>
<feature type="transmembrane region" description="Helical" evidence="11">
    <location>
        <begin position="110"/>
        <end position="131"/>
    </location>
</feature>
<feature type="region of interest" description="Disordered" evidence="10">
    <location>
        <begin position="31"/>
        <end position="51"/>
    </location>
</feature>
<keyword evidence="5" id="KW-0276">Fatty acid metabolism</keyword>
<evidence type="ECO:0000256" key="4">
    <source>
        <dbReference type="ARBA" id="ARBA00022516"/>
    </source>
</evidence>
<evidence type="ECO:0000256" key="6">
    <source>
        <dbReference type="ARBA" id="ARBA00023002"/>
    </source>
</evidence>
<keyword evidence="7" id="KW-0443">Lipid metabolism</keyword>
<evidence type="ECO:0000256" key="7">
    <source>
        <dbReference type="ARBA" id="ARBA00023098"/>
    </source>
</evidence>
<name>A0ABR2C5P7_9ROSI</name>
<evidence type="ECO:0000313" key="15">
    <source>
        <dbReference type="Proteomes" id="UP001472677"/>
    </source>
</evidence>
<evidence type="ECO:0000259" key="13">
    <source>
        <dbReference type="Pfam" id="PF11960"/>
    </source>
</evidence>
<evidence type="ECO:0000256" key="11">
    <source>
        <dbReference type="SAM" id="Phobius"/>
    </source>
</evidence>
<comment type="pathway">
    <text evidence="2">Lipid metabolism; polyunsaturated fatty acid biosynthesis.</text>
</comment>
<keyword evidence="11" id="KW-0812">Transmembrane</keyword>
<evidence type="ECO:0000256" key="2">
    <source>
        <dbReference type="ARBA" id="ARBA00005105"/>
    </source>
</evidence>
<feature type="domain" description="Fatty acid desaturase N-terminal" evidence="13">
    <location>
        <begin position="52"/>
        <end position="90"/>
    </location>
</feature>
<keyword evidence="4" id="KW-0444">Lipid biosynthesis</keyword>
<dbReference type="InterPro" id="IPR005804">
    <property type="entry name" value="FA_desaturase_dom"/>
</dbReference>
<evidence type="ECO:0000256" key="9">
    <source>
        <dbReference type="ARBA" id="ARBA00023160"/>
    </source>
</evidence>
<sequence length="411" mass="47240">MEKDAYHFLEITSPIFDFLSAFSGCGTMGAGGRMSVPPSQRKSESGSMKRVPISKPPFTLSEIKKAIPPHCFKRSLVRSFSYLVYDLILISIFYYVATTYIHYLPQPLSFVAWVVYWAVQGSVMTGVWVIAHECGHHAFSDYQWVDDTVGLIFHSALLVPYFSWKYSHRRHHSNTGSLERDEVFVPKKRSSIRWWAKYLNNPPGRFFSVTIQLTIGWPLYLMFNVAGRPYDGFACHYNPYGPIYNDRERLQIYISDVGILAVSYGLYRLILAKGLAWLVCVYGVPLLIVNAFLVMITYLQHTHPALPHYDSSEWDWLRGALATVDRDYGILNKVFHNITDTHVAHHLFSTMPHYNAMEATKAIKPILGEYYSFDGTPVYKAIFREAKECIFVEPDEGEQSSKGVYWFKNKL</sequence>
<dbReference type="PANTHER" id="PTHR32100">
    <property type="entry name" value="OMEGA-6 FATTY ACID DESATURASE, CHLOROPLASTIC"/>
    <property type="match status" value="1"/>
</dbReference>
<evidence type="ECO:0000256" key="3">
    <source>
        <dbReference type="ARBA" id="ARBA00009295"/>
    </source>
</evidence>
<dbReference type="InterPro" id="IPR021863">
    <property type="entry name" value="FAS_N"/>
</dbReference>
<keyword evidence="15" id="KW-1185">Reference proteome</keyword>
<comment type="similarity">
    <text evidence="3">Belongs to the fatty acid desaturase type 1 family.</text>
</comment>
<organism evidence="14 15">
    <name type="scientific">Hibiscus sabdariffa</name>
    <name type="common">roselle</name>
    <dbReference type="NCBI Taxonomy" id="183260"/>
    <lineage>
        <taxon>Eukaryota</taxon>
        <taxon>Viridiplantae</taxon>
        <taxon>Streptophyta</taxon>
        <taxon>Embryophyta</taxon>
        <taxon>Tracheophyta</taxon>
        <taxon>Spermatophyta</taxon>
        <taxon>Magnoliopsida</taxon>
        <taxon>eudicotyledons</taxon>
        <taxon>Gunneridae</taxon>
        <taxon>Pentapetalae</taxon>
        <taxon>rosids</taxon>
        <taxon>malvids</taxon>
        <taxon>Malvales</taxon>
        <taxon>Malvaceae</taxon>
        <taxon>Malvoideae</taxon>
        <taxon>Hibiscus</taxon>
    </lineage>
</organism>
<feature type="domain" description="Fatty acid desaturase" evidence="12">
    <location>
        <begin position="112"/>
        <end position="371"/>
    </location>
</feature>
<dbReference type="Proteomes" id="UP001472677">
    <property type="component" value="Unassembled WGS sequence"/>
</dbReference>
<keyword evidence="8 11" id="KW-0472">Membrane</keyword>
<feature type="transmembrane region" description="Helical" evidence="11">
    <location>
        <begin position="276"/>
        <end position="299"/>
    </location>
</feature>
<dbReference type="Pfam" id="PF00487">
    <property type="entry name" value="FA_desaturase"/>
    <property type="match status" value="1"/>
</dbReference>
<dbReference type="InterPro" id="IPR012171">
    <property type="entry name" value="Fatty_acid_desaturase"/>
</dbReference>
<gene>
    <name evidence="14" type="ORF">V6N12_057624</name>
</gene>
<evidence type="ECO:0000256" key="10">
    <source>
        <dbReference type="SAM" id="MobiDB-lite"/>
    </source>
</evidence>
<proteinExistence type="inferred from homology"/>
<reference evidence="14 15" key="1">
    <citation type="journal article" date="2024" name="G3 (Bethesda)">
        <title>Genome assembly of Hibiscus sabdariffa L. provides insights into metabolisms of medicinal natural products.</title>
        <authorList>
            <person name="Kim T."/>
        </authorList>
    </citation>
    <scope>NUCLEOTIDE SEQUENCE [LARGE SCALE GENOMIC DNA]</scope>
    <source>
        <strain evidence="14">TK-2024</strain>
        <tissue evidence="14">Old leaves</tissue>
    </source>
</reference>
<dbReference type="Pfam" id="PF11960">
    <property type="entry name" value="DUF3474"/>
    <property type="match status" value="1"/>
</dbReference>
<evidence type="ECO:0000313" key="14">
    <source>
        <dbReference type="EMBL" id="KAK8514728.1"/>
    </source>
</evidence>
<comment type="subcellular location">
    <subcellularLocation>
        <location evidence="1">Membrane</location>
    </subcellularLocation>
</comment>
<evidence type="ECO:0000256" key="8">
    <source>
        <dbReference type="ARBA" id="ARBA00023136"/>
    </source>
</evidence>
<dbReference type="CDD" id="cd03507">
    <property type="entry name" value="Delta12-FADS-like"/>
    <property type="match status" value="1"/>
</dbReference>
<feature type="transmembrane region" description="Helical" evidence="11">
    <location>
        <begin position="82"/>
        <end position="104"/>
    </location>
</feature>
<feature type="transmembrane region" description="Helical" evidence="11">
    <location>
        <begin position="252"/>
        <end position="270"/>
    </location>
</feature>
<comment type="caution">
    <text evidence="14">The sequence shown here is derived from an EMBL/GenBank/DDBJ whole genome shotgun (WGS) entry which is preliminary data.</text>
</comment>
<dbReference type="EMBL" id="JBBPBM010000066">
    <property type="protein sequence ID" value="KAK8514728.1"/>
    <property type="molecule type" value="Genomic_DNA"/>
</dbReference>
<keyword evidence="11" id="KW-1133">Transmembrane helix</keyword>
<keyword evidence="6" id="KW-0560">Oxidoreductase</keyword>
<evidence type="ECO:0000256" key="1">
    <source>
        <dbReference type="ARBA" id="ARBA00004370"/>
    </source>
</evidence>
<evidence type="ECO:0000256" key="5">
    <source>
        <dbReference type="ARBA" id="ARBA00022832"/>
    </source>
</evidence>
<keyword evidence="9" id="KW-0275">Fatty acid biosynthesis</keyword>
<protein>
    <submittedName>
        <fullName evidence="14">Uncharacterized protein</fullName>
    </submittedName>
</protein>